<accession>A0ABW3EG87</accession>
<feature type="compositionally biased region" description="Polar residues" evidence="1">
    <location>
        <begin position="132"/>
        <end position="145"/>
    </location>
</feature>
<feature type="region of interest" description="Disordered" evidence="1">
    <location>
        <begin position="50"/>
        <end position="109"/>
    </location>
</feature>
<evidence type="ECO:0000313" key="2">
    <source>
        <dbReference type="EMBL" id="MFD0898357.1"/>
    </source>
</evidence>
<proteinExistence type="predicted"/>
<feature type="compositionally biased region" description="Polar residues" evidence="1">
    <location>
        <begin position="75"/>
        <end position="90"/>
    </location>
</feature>
<feature type="compositionally biased region" description="Low complexity" evidence="1">
    <location>
        <begin position="95"/>
        <end position="109"/>
    </location>
</feature>
<protein>
    <recommendedName>
        <fullName evidence="4">Lipoprotein</fullName>
    </recommendedName>
</protein>
<dbReference type="EMBL" id="JBHTIO010000052">
    <property type="protein sequence ID" value="MFD0898357.1"/>
    <property type="molecule type" value="Genomic_DNA"/>
</dbReference>
<comment type="caution">
    <text evidence="2">The sequence shown here is derived from an EMBL/GenBank/DDBJ whole genome shotgun (WGS) entry which is preliminary data.</text>
</comment>
<dbReference type="RefSeq" id="WP_137637824.1">
    <property type="nucleotide sequence ID" value="NZ_BJDN01000013.1"/>
</dbReference>
<dbReference type="PROSITE" id="PS51257">
    <property type="entry name" value="PROKAR_LIPOPROTEIN"/>
    <property type="match status" value="1"/>
</dbReference>
<evidence type="ECO:0000313" key="3">
    <source>
        <dbReference type="Proteomes" id="UP001597104"/>
    </source>
</evidence>
<organism evidence="2 3">
    <name type="scientific">Loigolactobacillus binensis</name>
    <dbReference type="NCBI Taxonomy" id="2559922"/>
    <lineage>
        <taxon>Bacteria</taxon>
        <taxon>Bacillati</taxon>
        <taxon>Bacillota</taxon>
        <taxon>Bacilli</taxon>
        <taxon>Lactobacillales</taxon>
        <taxon>Lactobacillaceae</taxon>
        <taxon>Loigolactobacillus</taxon>
    </lineage>
</organism>
<evidence type="ECO:0008006" key="4">
    <source>
        <dbReference type="Google" id="ProtNLM"/>
    </source>
</evidence>
<feature type="region of interest" description="Disordered" evidence="1">
    <location>
        <begin position="121"/>
        <end position="148"/>
    </location>
</feature>
<evidence type="ECO:0000256" key="1">
    <source>
        <dbReference type="SAM" id="MobiDB-lite"/>
    </source>
</evidence>
<reference evidence="3" key="1">
    <citation type="journal article" date="2019" name="Int. J. Syst. Evol. Microbiol.">
        <title>The Global Catalogue of Microorganisms (GCM) 10K type strain sequencing project: providing services to taxonomists for standard genome sequencing and annotation.</title>
        <authorList>
            <consortium name="The Broad Institute Genomics Platform"/>
            <consortium name="The Broad Institute Genome Sequencing Center for Infectious Disease"/>
            <person name="Wu L."/>
            <person name="Ma J."/>
        </authorList>
    </citation>
    <scope>NUCLEOTIDE SEQUENCE [LARGE SCALE GENOMIC DNA]</scope>
    <source>
        <strain evidence="3">CCM 8925</strain>
    </source>
</reference>
<gene>
    <name evidence="2" type="ORF">ACFQZ7_11555</name>
</gene>
<name>A0ABW3EG87_9LACO</name>
<dbReference type="Proteomes" id="UP001597104">
    <property type="component" value="Unassembled WGS sequence"/>
</dbReference>
<keyword evidence="3" id="KW-1185">Reference proteome</keyword>
<sequence length="189" mass="20119">MSRWFFGLSLVLLTGVLSACGQDELRKEKATLASSSARLNRKASVLDARESSLDKVRSQMEAQSIAESESKEVTESQAQAKLDRQSSSASAKIDSQAASVSEAAESVSQKQITSPAAAVTWVKQQRGEQDSTGKITWQAGTTGEKNGQPYFAVQGQQADHKTPAELDLLVLSSGEIVTRDSAAGKALTE</sequence>